<dbReference type="EMBL" id="KZ665866">
    <property type="protein sequence ID" value="PPR97414.1"/>
    <property type="molecule type" value="Genomic_DNA"/>
</dbReference>
<reference evidence="1 2" key="1">
    <citation type="submission" date="2015-01" db="EMBL/GenBank/DDBJ databases">
        <title>Genome of allotetraploid Gossypium barbadense reveals genomic plasticity and fiber elongation in cotton evolution.</title>
        <authorList>
            <person name="Chen X."/>
            <person name="Liu X."/>
            <person name="Zhao B."/>
            <person name="Zheng H."/>
            <person name="Hu Y."/>
            <person name="Lu G."/>
            <person name="Yang C."/>
            <person name="Chen J."/>
            <person name="Shan C."/>
            <person name="Zhang L."/>
            <person name="Zhou Y."/>
            <person name="Wang L."/>
            <person name="Guo W."/>
            <person name="Bai Y."/>
            <person name="Ruan J."/>
            <person name="Shangguan X."/>
            <person name="Mao Y."/>
            <person name="Jiang J."/>
            <person name="Zhu Y."/>
            <person name="Lei J."/>
            <person name="Kang H."/>
            <person name="Chen S."/>
            <person name="He X."/>
            <person name="Wang R."/>
            <person name="Wang Y."/>
            <person name="Chen J."/>
            <person name="Wang L."/>
            <person name="Yu S."/>
            <person name="Wang B."/>
            <person name="Wei J."/>
            <person name="Song S."/>
            <person name="Lu X."/>
            <person name="Gao Z."/>
            <person name="Gu W."/>
            <person name="Deng X."/>
            <person name="Ma D."/>
            <person name="Wang S."/>
            <person name="Liang W."/>
            <person name="Fang L."/>
            <person name="Cai C."/>
            <person name="Zhu X."/>
            <person name="Zhou B."/>
            <person name="Zhang Y."/>
            <person name="Chen Z."/>
            <person name="Xu S."/>
            <person name="Zhu R."/>
            <person name="Wang S."/>
            <person name="Zhang T."/>
            <person name="Zhao G."/>
        </authorList>
    </citation>
    <scope>NUCLEOTIDE SEQUENCE [LARGE SCALE GENOMIC DNA]</scope>
    <source>
        <strain evidence="2">cv. Xinhai21</strain>
        <tissue evidence="1">Leaf</tissue>
    </source>
</reference>
<protein>
    <submittedName>
        <fullName evidence="1">Uncharacterized protein</fullName>
    </submittedName>
</protein>
<proteinExistence type="predicted"/>
<dbReference type="AlphaFoldDB" id="A0A2P5X256"/>
<gene>
    <name evidence="1" type="ORF">GOBAR_AA23251</name>
</gene>
<accession>A0A2P5X256</accession>
<name>A0A2P5X256_GOSBA</name>
<sequence>MRSIELENLLLGRSAANIIPPSTHMLPAGCHVLGITSRTLFSPSNICKLTSSRQQGTGDVTVSILHA</sequence>
<dbReference type="Proteomes" id="UP000239757">
    <property type="component" value="Unassembled WGS sequence"/>
</dbReference>
<evidence type="ECO:0000313" key="1">
    <source>
        <dbReference type="EMBL" id="PPR97414.1"/>
    </source>
</evidence>
<organism evidence="1 2">
    <name type="scientific">Gossypium barbadense</name>
    <name type="common">Sea Island cotton</name>
    <name type="synonym">Hibiscus barbadensis</name>
    <dbReference type="NCBI Taxonomy" id="3634"/>
    <lineage>
        <taxon>Eukaryota</taxon>
        <taxon>Viridiplantae</taxon>
        <taxon>Streptophyta</taxon>
        <taxon>Embryophyta</taxon>
        <taxon>Tracheophyta</taxon>
        <taxon>Spermatophyta</taxon>
        <taxon>Magnoliopsida</taxon>
        <taxon>eudicotyledons</taxon>
        <taxon>Gunneridae</taxon>
        <taxon>Pentapetalae</taxon>
        <taxon>rosids</taxon>
        <taxon>malvids</taxon>
        <taxon>Malvales</taxon>
        <taxon>Malvaceae</taxon>
        <taxon>Malvoideae</taxon>
        <taxon>Gossypium</taxon>
    </lineage>
</organism>
<evidence type="ECO:0000313" key="2">
    <source>
        <dbReference type="Proteomes" id="UP000239757"/>
    </source>
</evidence>